<proteinExistence type="predicted"/>
<dbReference type="GO" id="GO:0004674">
    <property type="term" value="F:protein serine/threonine kinase activity"/>
    <property type="evidence" value="ECO:0007669"/>
    <property type="project" value="TreeGrafter"/>
</dbReference>
<feature type="region of interest" description="Disordered" evidence="1">
    <location>
        <begin position="701"/>
        <end position="733"/>
    </location>
</feature>
<evidence type="ECO:0000313" key="3">
    <source>
        <dbReference type="EMBL" id="CAE8615541.1"/>
    </source>
</evidence>
<dbReference type="EMBL" id="CAJNNV010025655">
    <property type="protein sequence ID" value="CAE8615541.1"/>
    <property type="molecule type" value="Genomic_DNA"/>
</dbReference>
<sequence>MTMPSGSSHATLWLHPARGLTPWKLRAASEDLREPALRNLVERAAAGLFLSEEPIPLSEDPPEEFQEDSSASSFLFGDRLVGERLAVLVEGGNLKVCGKKKPHATTEVAPSKLSIPLLFADLIWAPVPEDSDLLDGGAGLTNMTPQYVLAVAPRPDKRSANVPAMPSGAPSWLKALPKKARPEADVFLICIGGCRDLCIDFQMLLLELGSRGAIRWDLEETYRLSRMVLGTGGCSSVHLGQFRFKATSREGQSGVEQPAAQVAAKCLDPGAQLNNEETVRSELSFLAQFGGHPHITSLAGLFCSSTEKSTLDEDDRQPVQLQWTIMMELCPLGDLTGLLKSDGALRQDEALKKMCGVLLALSHLHLHRVVHRDVKTDNILLSAEGQPLLADLGIAARIDDLEAMQRRVGTPGYVAPEVIDCKPYGVKADMFSAGVLLYVMLSNTPPFAGPDTQTVIRRTCKRSIKFVSSEFKDVQDSLKLLLQCLMSKEPEKRPTSTRFHGACLQLLPAPNRSPEDGAAGPYSPGAERSATPTSARDDPRFNPKSCLEQPGAAGARLLSVLEVDTPKSVATVQHRAPSTPAMGAVNFLPSVVDKKKATTVVEGDAQIARQVSPGEGRLSRQGSLLSESLLAGRNSLGELVRQARSNLAQLGRQALHRRNSSGSIKSSLEIGGTLGTRAAPENASLDEDRVFSSAIEDAPASRDVEVCSPNEKKKNSNNNNINTNNSNNIKQQHSNKNNADLAEEVYVQPVDSELEVLPVRPPTFARPAGSWYRSFKKKVPIKTRGRVFAAIAAFGKAD</sequence>
<dbReference type="PANTHER" id="PTHR44167:SF24">
    <property type="entry name" value="SERINE_THREONINE-PROTEIN KINASE CHK2"/>
    <property type="match status" value="1"/>
</dbReference>
<dbReference type="Gene3D" id="3.30.200.20">
    <property type="entry name" value="Phosphorylase Kinase, domain 1"/>
    <property type="match status" value="1"/>
</dbReference>
<dbReference type="InterPro" id="IPR000719">
    <property type="entry name" value="Prot_kinase_dom"/>
</dbReference>
<dbReference type="AlphaFoldDB" id="A0A813FYQ8"/>
<dbReference type="PROSITE" id="PS00108">
    <property type="entry name" value="PROTEIN_KINASE_ST"/>
    <property type="match status" value="1"/>
</dbReference>
<dbReference type="PANTHER" id="PTHR44167">
    <property type="entry name" value="OVARIAN-SPECIFIC SERINE/THREONINE-PROTEIN KINASE LOK-RELATED"/>
    <property type="match status" value="1"/>
</dbReference>
<dbReference type="InterPro" id="IPR011009">
    <property type="entry name" value="Kinase-like_dom_sf"/>
</dbReference>
<feature type="compositionally biased region" description="Low complexity" evidence="1">
    <location>
        <begin position="716"/>
        <end position="730"/>
    </location>
</feature>
<dbReference type="SUPFAM" id="SSF56112">
    <property type="entry name" value="Protein kinase-like (PK-like)"/>
    <property type="match status" value="1"/>
</dbReference>
<feature type="compositionally biased region" description="Basic and acidic residues" evidence="1">
    <location>
        <begin position="701"/>
        <end position="714"/>
    </location>
</feature>
<dbReference type="PROSITE" id="PS50011">
    <property type="entry name" value="PROTEIN_KINASE_DOM"/>
    <property type="match status" value="1"/>
</dbReference>
<dbReference type="InterPro" id="IPR008271">
    <property type="entry name" value="Ser/Thr_kinase_AS"/>
</dbReference>
<reference evidence="3" key="1">
    <citation type="submission" date="2021-02" db="EMBL/GenBank/DDBJ databases">
        <authorList>
            <person name="Dougan E. K."/>
            <person name="Rhodes N."/>
            <person name="Thang M."/>
            <person name="Chan C."/>
        </authorList>
    </citation>
    <scope>NUCLEOTIDE SEQUENCE</scope>
</reference>
<name>A0A813FYQ8_POLGL</name>
<evidence type="ECO:0000256" key="1">
    <source>
        <dbReference type="SAM" id="MobiDB-lite"/>
    </source>
</evidence>
<dbReference type="GO" id="GO:0005634">
    <property type="term" value="C:nucleus"/>
    <property type="evidence" value="ECO:0007669"/>
    <property type="project" value="TreeGrafter"/>
</dbReference>
<dbReference type="SMART" id="SM00220">
    <property type="entry name" value="S_TKc"/>
    <property type="match status" value="1"/>
</dbReference>
<accession>A0A813FYQ8</accession>
<gene>
    <name evidence="3" type="ORF">PGLA1383_LOCUS33256</name>
</gene>
<evidence type="ECO:0000259" key="2">
    <source>
        <dbReference type="PROSITE" id="PS50011"/>
    </source>
</evidence>
<dbReference type="Proteomes" id="UP000654075">
    <property type="component" value="Unassembled WGS sequence"/>
</dbReference>
<protein>
    <recommendedName>
        <fullName evidence="2">Protein kinase domain-containing protein</fullName>
    </recommendedName>
</protein>
<feature type="domain" description="Protein kinase" evidence="2">
    <location>
        <begin position="223"/>
        <end position="507"/>
    </location>
</feature>
<dbReference type="GO" id="GO:0005524">
    <property type="term" value="F:ATP binding"/>
    <property type="evidence" value="ECO:0007669"/>
    <property type="project" value="InterPro"/>
</dbReference>
<dbReference type="GO" id="GO:0044773">
    <property type="term" value="P:mitotic DNA damage checkpoint signaling"/>
    <property type="evidence" value="ECO:0007669"/>
    <property type="project" value="TreeGrafter"/>
</dbReference>
<keyword evidence="4" id="KW-1185">Reference proteome</keyword>
<comment type="caution">
    <text evidence="3">The sequence shown here is derived from an EMBL/GenBank/DDBJ whole genome shotgun (WGS) entry which is preliminary data.</text>
</comment>
<organism evidence="3 4">
    <name type="scientific">Polarella glacialis</name>
    <name type="common">Dinoflagellate</name>
    <dbReference type="NCBI Taxonomy" id="89957"/>
    <lineage>
        <taxon>Eukaryota</taxon>
        <taxon>Sar</taxon>
        <taxon>Alveolata</taxon>
        <taxon>Dinophyceae</taxon>
        <taxon>Suessiales</taxon>
        <taxon>Suessiaceae</taxon>
        <taxon>Polarella</taxon>
    </lineage>
</organism>
<dbReference type="Pfam" id="PF00069">
    <property type="entry name" value="Pkinase"/>
    <property type="match status" value="1"/>
</dbReference>
<dbReference type="Gene3D" id="1.10.510.10">
    <property type="entry name" value="Transferase(Phosphotransferase) domain 1"/>
    <property type="match status" value="1"/>
</dbReference>
<feature type="region of interest" description="Disordered" evidence="1">
    <location>
        <begin position="507"/>
        <end position="548"/>
    </location>
</feature>
<dbReference type="GO" id="GO:0005737">
    <property type="term" value="C:cytoplasm"/>
    <property type="evidence" value="ECO:0007669"/>
    <property type="project" value="TreeGrafter"/>
</dbReference>
<evidence type="ECO:0000313" key="4">
    <source>
        <dbReference type="Proteomes" id="UP000654075"/>
    </source>
</evidence>